<dbReference type="InterPro" id="IPR010998">
    <property type="entry name" value="Integrase_recombinase_N"/>
</dbReference>
<dbReference type="SUPFAM" id="SSF47823">
    <property type="entry name" value="lambda integrase-like, N-terminal domain"/>
    <property type="match status" value="1"/>
</dbReference>
<dbReference type="AlphaFoldDB" id="A0A512DUH0"/>
<evidence type="ECO:0000259" key="3">
    <source>
        <dbReference type="PROSITE" id="PS51898"/>
    </source>
</evidence>
<dbReference type="Gene3D" id="1.10.443.10">
    <property type="entry name" value="Intergrase catalytic core"/>
    <property type="match status" value="1"/>
</dbReference>
<proteinExistence type="predicted"/>
<dbReference type="PANTHER" id="PTHR34605:SF4">
    <property type="entry name" value="DNA ADENINE METHYLTRANSFERASE"/>
    <property type="match status" value="1"/>
</dbReference>
<comment type="caution">
    <text evidence="4">The sequence shown here is derived from an EMBL/GenBank/DDBJ whole genome shotgun (WGS) entry which is preliminary data.</text>
</comment>
<keyword evidence="1" id="KW-0238">DNA-binding</keyword>
<sequence length="376" mass="40386">MTVPPRPNTPDPDPLADVADRGDLIIATGILGDLVLPAGGFDPGRADEIRDLAAQAAIYATQARGPGTLRAYRSAWRQYDAWCVRLGLPALSGDPGIVGMYLTSAAERLAVATLQVHLAAIVTAHRLVGLSLDPGHPSIALLMDGIRRRRGTRPVRQATPITPAMLARMVRAQPDTPLGLRNRAILLAGFGGALRRSEIVALDAGDLEFVDGRGVVLTVRRSKTDQYGAGQAVAVWRSDDPDLCAPTALRRWLDHRAARHADDPLFVGLRAGGVMTVTRLSDKAVVRLVKSTAEAVGDGDPGLMESTFGSLVVGATRSYSGHSLRAGLATAAAEAEAQLHDVMRQTRHKSVEVARRYMRSSDLWRNNVTEKVMRRT</sequence>
<keyword evidence="2" id="KW-0233">DNA recombination</keyword>
<protein>
    <submittedName>
        <fullName evidence="4">Integrase</fullName>
    </submittedName>
</protein>
<dbReference type="GO" id="GO:0006310">
    <property type="term" value="P:DNA recombination"/>
    <property type="evidence" value="ECO:0007669"/>
    <property type="project" value="UniProtKB-KW"/>
</dbReference>
<feature type="domain" description="Tyr recombinase" evidence="3">
    <location>
        <begin position="156"/>
        <end position="370"/>
    </location>
</feature>
<evidence type="ECO:0000313" key="5">
    <source>
        <dbReference type="Proteomes" id="UP000321523"/>
    </source>
</evidence>
<dbReference type="GO" id="GO:0015074">
    <property type="term" value="P:DNA integration"/>
    <property type="evidence" value="ECO:0007669"/>
    <property type="project" value="InterPro"/>
</dbReference>
<dbReference type="InterPro" id="IPR011010">
    <property type="entry name" value="DNA_brk_join_enz"/>
</dbReference>
<dbReference type="EMBL" id="BJYZ01000019">
    <property type="protein sequence ID" value="GEO40097.1"/>
    <property type="molecule type" value="Genomic_DNA"/>
</dbReference>
<dbReference type="PROSITE" id="PS51898">
    <property type="entry name" value="TYR_RECOMBINASE"/>
    <property type="match status" value="1"/>
</dbReference>
<organism evidence="4 5">
    <name type="scientific">Skermanella aerolata</name>
    <dbReference type="NCBI Taxonomy" id="393310"/>
    <lineage>
        <taxon>Bacteria</taxon>
        <taxon>Pseudomonadati</taxon>
        <taxon>Pseudomonadota</taxon>
        <taxon>Alphaproteobacteria</taxon>
        <taxon>Rhodospirillales</taxon>
        <taxon>Azospirillaceae</taxon>
        <taxon>Skermanella</taxon>
    </lineage>
</organism>
<dbReference type="CDD" id="cd00799">
    <property type="entry name" value="INT_Cre_C"/>
    <property type="match status" value="1"/>
</dbReference>
<dbReference type="InterPro" id="IPR002104">
    <property type="entry name" value="Integrase_catalytic"/>
</dbReference>
<accession>A0A512DUH0</accession>
<dbReference type="Pfam" id="PF00589">
    <property type="entry name" value="Phage_integrase"/>
    <property type="match status" value="1"/>
</dbReference>
<dbReference type="GO" id="GO:0003677">
    <property type="term" value="F:DNA binding"/>
    <property type="evidence" value="ECO:0007669"/>
    <property type="project" value="UniProtKB-KW"/>
</dbReference>
<dbReference type="InterPro" id="IPR013762">
    <property type="entry name" value="Integrase-like_cat_sf"/>
</dbReference>
<evidence type="ECO:0000256" key="2">
    <source>
        <dbReference type="ARBA" id="ARBA00023172"/>
    </source>
</evidence>
<dbReference type="Gene3D" id="1.10.150.130">
    <property type="match status" value="1"/>
</dbReference>
<dbReference type="Proteomes" id="UP000321523">
    <property type="component" value="Unassembled WGS sequence"/>
</dbReference>
<dbReference type="SUPFAM" id="SSF56349">
    <property type="entry name" value="DNA breaking-rejoining enzymes"/>
    <property type="match status" value="1"/>
</dbReference>
<dbReference type="PANTHER" id="PTHR34605">
    <property type="entry name" value="PHAGE_INTEGRASE DOMAIN-CONTAINING PROTEIN"/>
    <property type="match status" value="1"/>
</dbReference>
<dbReference type="InterPro" id="IPR052925">
    <property type="entry name" value="Phage_Integrase-like_Recomb"/>
</dbReference>
<evidence type="ECO:0000313" key="4">
    <source>
        <dbReference type="EMBL" id="GEO40097.1"/>
    </source>
</evidence>
<gene>
    <name evidence="4" type="ORF">SAE02_42450</name>
</gene>
<name>A0A512DUH0_9PROT</name>
<dbReference type="OrthoDB" id="5513193at2"/>
<dbReference type="RefSeq" id="WP_044432913.1">
    <property type="nucleotide sequence ID" value="NZ_BJYZ01000019.1"/>
</dbReference>
<reference evidence="4 5" key="1">
    <citation type="submission" date="2019-07" db="EMBL/GenBank/DDBJ databases">
        <title>Whole genome shotgun sequence of Skermanella aerolata NBRC 106429.</title>
        <authorList>
            <person name="Hosoyama A."/>
            <person name="Uohara A."/>
            <person name="Ohji S."/>
            <person name="Ichikawa N."/>
        </authorList>
    </citation>
    <scope>NUCLEOTIDE SEQUENCE [LARGE SCALE GENOMIC DNA]</scope>
    <source>
        <strain evidence="4 5">NBRC 106429</strain>
    </source>
</reference>
<keyword evidence="5" id="KW-1185">Reference proteome</keyword>
<evidence type="ECO:0000256" key="1">
    <source>
        <dbReference type="ARBA" id="ARBA00023125"/>
    </source>
</evidence>